<comment type="caution">
    <text evidence="3">The sequence shown here is derived from an EMBL/GenBank/DDBJ whole genome shotgun (WGS) entry which is preliminary data.</text>
</comment>
<dbReference type="EMBL" id="JAFBMS010000071">
    <property type="protein sequence ID" value="KAG9338194.1"/>
    <property type="molecule type" value="Genomic_DNA"/>
</dbReference>
<dbReference type="PRINTS" id="PR01217">
    <property type="entry name" value="PRICHEXTENSN"/>
</dbReference>
<organism evidence="3 4">
    <name type="scientific">Albula glossodonta</name>
    <name type="common">roundjaw bonefish</name>
    <dbReference type="NCBI Taxonomy" id="121402"/>
    <lineage>
        <taxon>Eukaryota</taxon>
        <taxon>Metazoa</taxon>
        <taxon>Chordata</taxon>
        <taxon>Craniata</taxon>
        <taxon>Vertebrata</taxon>
        <taxon>Euteleostomi</taxon>
        <taxon>Actinopterygii</taxon>
        <taxon>Neopterygii</taxon>
        <taxon>Teleostei</taxon>
        <taxon>Albuliformes</taxon>
        <taxon>Albulidae</taxon>
        <taxon>Albula</taxon>
    </lineage>
</organism>
<feature type="signal peptide" evidence="2">
    <location>
        <begin position="1"/>
        <end position="19"/>
    </location>
</feature>
<evidence type="ECO:0000313" key="4">
    <source>
        <dbReference type="Proteomes" id="UP000824540"/>
    </source>
</evidence>
<evidence type="ECO:0000256" key="1">
    <source>
        <dbReference type="SAM" id="MobiDB-lite"/>
    </source>
</evidence>
<protein>
    <submittedName>
        <fullName evidence="3">Uncharacterized protein</fullName>
    </submittedName>
</protein>
<sequence>MSPLLLLSLFFHATPTSSASLSAAQSNDRSPQNTPVAPAVPSSTISSALGGFAPAPLPPKITPGTIPKLTSGPAPAAGTPSTSQTASASAPWRSEWRTPRVQTPLSSGLSPSYFTPSPAAPVVPVPLQTRPDLEALCDPVSSPYPPLFLTSALALSPPQSPPPSLSPPLVLTPPPAPSPFSDPPLSDPDQSVASKPETSSKPPLSECTPKSLAPEVSTPSAVISSPGDSLAPATVPPKPPLPVFSSAPHPGIQAQSGSALAGDI</sequence>
<feature type="compositionally biased region" description="Low complexity" evidence="1">
    <location>
        <begin position="70"/>
        <end position="91"/>
    </location>
</feature>
<feature type="compositionally biased region" description="Polar residues" evidence="1">
    <location>
        <begin position="27"/>
        <end position="47"/>
    </location>
</feature>
<name>A0A8T2NDZ5_9TELE</name>
<gene>
    <name evidence="3" type="ORF">JZ751_026944</name>
</gene>
<feature type="compositionally biased region" description="Pro residues" evidence="1">
    <location>
        <begin position="158"/>
        <end position="186"/>
    </location>
</feature>
<feature type="region of interest" description="Disordered" evidence="1">
    <location>
        <begin position="155"/>
        <end position="264"/>
    </location>
</feature>
<evidence type="ECO:0000256" key="2">
    <source>
        <dbReference type="SAM" id="SignalP"/>
    </source>
</evidence>
<reference evidence="3" key="1">
    <citation type="thesis" date="2021" institute="BYU ScholarsArchive" country="Provo, UT, USA">
        <title>Applications of and Algorithms for Genome Assembly and Genomic Analyses with an Emphasis on Marine Teleosts.</title>
        <authorList>
            <person name="Pickett B.D."/>
        </authorList>
    </citation>
    <scope>NUCLEOTIDE SEQUENCE</scope>
    <source>
        <strain evidence="3">HI-2016</strain>
    </source>
</reference>
<dbReference type="Proteomes" id="UP000824540">
    <property type="component" value="Unassembled WGS sequence"/>
</dbReference>
<evidence type="ECO:0000313" key="3">
    <source>
        <dbReference type="EMBL" id="KAG9338194.1"/>
    </source>
</evidence>
<keyword evidence="4" id="KW-1185">Reference proteome</keyword>
<feature type="region of interest" description="Disordered" evidence="1">
    <location>
        <begin position="18"/>
        <end position="109"/>
    </location>
</feature>
<feature type="compositionally biased region" description="Polar residues" evidence="1">
    <location>
        <begin position="100"/>
        <end position="109"/>
    </location>
</feature>
<feature type="compositionally biased region" description="Polar residues" evidence="1">
    <location>
        <begin position="217"/>
        <end position="227"/>
    </location>
</feature>
<accession>A0A8T2NDZ5</accession>
<dbReference type="AlphaFoldDB" id="A0A8T2NDZ5"/>
<keyword evidence="2" id="KW-0732">Signal</keyword>
<feature type="chain" id="PRO_5035724781" evidence="2">
    <location>
        <begin position="20"/>
        <end position="264"/>
    </location>
</feature>
<proteinExistence type="predicted"/>